<dbReference type="PANTHER" id="PTHR13227">
    <property type="entry name" value="EUKARYOTIC TRANSLATION INITIATION FACTOR 2A"/>
    <property type="match status" value="1"/>
</dbReference>
<name>A0A8S0ZJ98_ARCPL</name>
<evidence type="ECO:0000256" key="1">
    <source>
        <dbReference type="ARBA" id="ARBA00003993"/>
    </source>
</evidence>
<sequence>MAATPYIAGLTNKNIFAIDFKEPYEEKTLRDETTIRSFVFSPKGTYISYRTDKKVEIVKCSDWSVTATIDGNIKDMFFSPLDTYFTVWEMFLMTKENPQGKPNLHVYKAATGELAGSFVQKNQTGWEPRWSSDEKLFALQMNNRVLIYEDDNFDKFVQQLHADKLKSFSISPSPAPTYYFSSFTLGKQGQPSFWRVFKYPQLEQTQAVVSRSSFQADKANFHWNKRGTNVFAMTQTDVDKTGGSYYGKQSLSYGDIKGTSGNVTFSKEGPIHAISWNPGNSNEWVAVYGHAPAKATAFNTKCEPIFEFGTGAWNSIYFPPEGNHILSY</sequence>
<dbReference type="InterPro" id="IPR011042">
    <property type="entry name" value="6-blade_b-propeller_TolB-like"/>
</dbReference>
<organism evidence="7 8">
    <name type="scientific">Arctia plantaginis</name>
    <name type="common">Wood tiger moth</name>
    <name type="synonym">Phalaena plantaginis</name>
    <dbReference type="NCBI Taxonomy" id="874455"/>
    <lineage>
        <taxon>Eukaryota</taxon>
        <taxon>Metazoa</taxon>
        <taxon>Ecdysozoa</taxon>
        <taxon>Arthropoda</taxon>
        <taxon>Hexapoda</taxon>
        <taxon>Insecta</taxon>
        <taxon>Pterygota</taxon>
        <taxon>Neoptera</taxon>
        <taxon>Endopterygota</taxon>
        <taxon>Lepidoptera</taxon>
        <taxon>Glossata</taxon>
        <taxon>Ditrysia</taxon>
        <taxon>Noctuoidea</taxon>
        <taxon>Erebidae</taxon>
        <taxon>Arctiinae</taxon>
        <taxon>Arctia</taxon>
    </lineage>
</organism>
<dbReference type="GO" id="GO:0000049">
    <property type="term" value="F:tRNA binding"/>
    <property type="evidence" value="ECO:0007669"/>
    <property type="project" value="TreeGrafter"/>
</dbReference>
<dbReference type="OrthoDB" id="2194683at2759"/>
<dbReference type="GO" id="GO:0003729">
    <property type="term" value="F:mRNA binding"/>
    <property type="evidence" value="ECO:0007669"/>
    <property type="project" value="TreeGrafter"/>
</dbReference>
<dbReference type="InterPro" id="IPR013979">
    <property type="entry name" value="TIF_beta_prop-like"/>
</dbReference>
<keyword evidence="5" id="KW-0648">Protein biosynthesis</keyword>
<dbReference type="Pfam" id="PF08662">
    <property type="entry name" value="eIF2A"/>
    <property type="match status" value="1"/>
</dbReference>
<dbReference type="GO" id="GO:0043022">
    <property type="term" value="F:ribosome binding"/>
    <property type="evidence" value="ECO:0007669"/>
    <property type="project" value="TreeGrafter"/>
</dbReference>
<dbReference type="PANTHER" id="PTHR13227:SF0">
    <property type="entry name" value="EUKARYOTIC TRANSLATION INITIATION FACTOR 2A"/>
    <property type="match status" value="1"/>
</dbReference>
<evidence type="ECO:0000259" key="6">
    <source>
        <dbReference type="Pfam" id="PF08662"/>
    </source>
</evidence>
<reference evidence="7 8" key="1">
    <citation type="submission" date="2020-04" db="EMBL/GenBank/DDBJ databases">
        <authorList>
            <person name="Wallbank WR R."/>
            <person name="Pardo Diaz C."/>
            <person name="Kozak K."/>
            <person name="Martin S."/>
            <person name="Jiggins C."/>
            <person name="Moest M."/>
            <person name="Warren A I."/>
            <person name="Byers J.R.P. K."/>
            <person name="Montejo-Kovacevich G."/>
            <person name="Yen C E."/>
        </authorList>
    </citation>
    <scope>NUCLEOTIDE SEQUENCE [LARGE SCALE GENOMIC DNA]</scope>
</reference>
<comment type="caution">
    <text evidence="7">The sequence shown here is derived from an EMBL/GenBank/DDBJ whole genome shotgun (WGS) entry which is preliminary data.</text>
</comment>
<dbReference type="GO" id="GO:0022627">
    <property type="term" value="C:cytosolic small ribosomal subunit"/>
    <property type="evidence" value="ECO:0007669"/>
    <property type="project" value="TreeGrafter"/>
</dbReference>
<feature type="domain" description="Translation initiation factor beta propellor-like" evidence="6">
    <location>
        <begin position="212"/>
        <end position="326"/>
    </location>
</feature>
<dbReference type="SUPFAM" id="SSF82171">
    <property type="entry name" value="DPP6 N-terminal domain-like"/>
    <property type="match status" value="1"/>
</dbReference>
<dbReference type="AlphaFoldDB" id="A0A8S0ZJ98"/>
<dbReference type="InterPro" id="IPR011387">
    <property type="entry name" value="TIF2A"/>
</dbReference>
<keyword evidence="8" id="KW-1185">Reference proteome</keyword>
<keyword evidence="2" id="KW-0396">Initiation factor</keyword>
<evidence type="ECO:0000256" key="4">
    <source>
        <dbReference type="ARBA" id="ARBA00022737"/>
    </source>
</evidence>
<evidence type="ECO:0000313" key="7">
    <source>
        <dbReference type="EMBL" id="CAB3231377.1"/>
    </source>
</evidence>
<keyword evidence="4" id="KW-0677">Repeat</keyword>
<evidence type="ECO:0000256" key="3">
    <source>
        <dbReference type="ARBA" id="ARBA00022574"/>
    </source>
</evidence>
<comment type="function">
    <text evidence="1">Functions in the early steps of protein synthesis of a small number of specific mRNAs. Acts by directing the binding of methionyl-tRNAi to 40S ribosomal subunits. In contrast to the eIF-2 complex, it binds methionyl-tRNAi to 40S subunits in a codon-dependent manner, whereas the eIF-2 complex binds methionyl-tRNAi to 40S subunits in a GTP-dependent manner.</text>
</comment>
<proteinExistence type="predicted"/>
<keyword evidence="3" id="KW-0853">WD repeat</keyword>
<dbReference type="GO" id="GO:0003743">
    <property type="term" value="F:translation initiation factor activity"/>
    <property type="evidence" value="ECO:0007669"/>
    <property type="project" value="UniProtKB-KW"/>
</dbReference>
<accession>A0A8S0ZJ98</accession>
<dbReference type="Proteomes" id="UP000494106">
    <property type="component" value="Unassembled WGS sequence"/>
</dbReference>
<dbReference type="EMBL" id="CADEBC010000438">
    <property type="protein sequence ID" value="CAB3231377.1"/>
    <property type="molecule type" value="Genomic_DNA"/>
</dbReference>
<evidence type="ECO:0000256" key="5">
    <source>
        <dbReference type="ARBA" id="ARBA00022917"/>
    </source>
</evidence>
<evidence type="ECO:0000256" key="2">
    <source>
        <dbReference type="ARBA" id="ARBA00022540"/>
    </source>
</evidence>
<evidence type="ECO:0000313" key="8">
    <source>
        <dbReference type="Proteomes" id="UP000494106"/>
    </source>
</evidence>
<dbReference type="Gene3D" id="2.120.10.30">
    <property type="entry name" value="TolB, C-terminal domain"/>
    <property type="match status" value="1"/>
</dbReference>
<protein>
    <recommendedName>
        <fullName evidence="6">Translation initiation factor beta propellor-like domain-containing protein</fullName>
    </recommendedName>
</protein>
<gene>
    <name evidence="7" type="ORF">APLA_LOCUS4453</name>
</gene>